<gene>
    <name evidence="2" type="ORF">PMG71_13180</name>
</gene>
<evidence type="ECO:0000313" key="3">
    <source>
        <dbReference type="Proteomes" id="UP001235303"/>
    </source>
</evidence>
<dbReference type="EMBL" id="JAQOSP010000087">
    <property type="protein sequence ID" value="MDJ1170385.1"/>
    <property type="molecule type" value="Genomic_DNA"/>
</dbReference>
<name>A0ABT7AU12_9CYAN</name>
<dbReference type="RefSeq" id="WP_283754144.1">
    <property type="nucleotide sequence ID" value="NZ_JAQOSP010000087.1"/>
</dbReference>
<accession>A0ABT7AU12</accession>
<dbReference type="SMART" id="SM01321">
    <property type="entry name" value="Y1_Tnp"/>
    <property type="match status" value="1"/>
</dbReference>
<reference evidence="2 3" key="1">
    <citation type="submission" date="2023-01" db="EMBL/GenBank/DDBJ databases">
        <title>Novel diversity within Roseofilum (Cyanobacteria; Desertifilaceae) from marine benthic mats with descriptions of four novel species.</title>
        <authorList>
            <person name="Wang Y."/>
            <person name="Berthold D.E."/>
            <person name="Hu J."/>
            <person name="Lefler F.W."/>
            <person name="Laughinghouse H.D. IV."/>
        </authorList>
    </citation>
    <scope>NUCLEOTIDE SEQUENCE [LARGE SCALE GENOMIC DNA]</scope>
    <source>
        <strain evidence="2 3">BLCC-M154</strain>
    </source>
</reference>
<dbReference type="PANTHER" id="PTHR36966:SF1">
    <property type="entry name" value="REP-ASSOCIATED TYROSINE TRANSPOSASE"/>
    <property type="match status" value="1"/>
</dbReference>
<dbReference type="Pfam" id="PF01797">
    <property type="entry name" value="Y1_Tnp"/>
    <property type="match status" value="1"/>
</dbReference>
<dbReference type="SUPFAM" id="SSF143422">
    <property type="entry name" value="Transposase IS200-like"/>
    <property type="match status" value="1"/>
</dbReference>
<dbReference type="InterPro" id="IPR052715">
    <property type="entry name" value="RAYT_transposase"/>
</dbReference>
<comment type="caution">
    <text evidence="2">The sequence shown here is derived from an EMBL/GenBank/DDBJ whole genome shotgun (WGS) entry which is preliminary data.</text>
</comment>
<proteinExistence type="predicted"/>
<dbReference type="InterPro" id="IPR002686">
    <property type="entry name" value="Transposase_17"/>
</dbReference>
<dbReference type="Gene3D" id="3.30.70.1290">
    <property type="entry name" value="Transposase IS200-like"/>
    <property type="match status" value="1"/>
</dbReference>
<evidence type="ECO:0000313" key="2">
    <source>
        <dbReference type="EMBL" id="MDJ1170385.1"/>
    </source>
</evidence>
<protein>
    <submittedName>
        <fullName evidence="2">Transposase</fullName>
    </submittedName>
</protein>
<sequence>MAEYRREYWQGATYFFTQVTCDRQPWLCDDIARVALRQAIEKVRLKRPFQIDAFVLLPDHFHCLWTLPENDGDFSTRMRLVKSDVTRSIGDRLNLETKTTRSREARRERNLWQRRFWEHRVRDEEEFAAYCDYIHINPVKHGLCKSPTDWPWSTIHRFIRQGIYPPNWGR</sequence>
<dbReference type="InterPro" id="IPR036515">
    <property type="entry name" value="Transposase_17_sf"/>
</dbReference>
<organism evidence="2 3">
    <name type="scientific">Roseofilum acuticapitatum BLCC-M154</name>
    <dbReference type="NCBI Taxonomy" id="3022444"/>
    <lineage>
        <taxon>Bacteria</taxon>
        <taxon>Bacillati</taxon>
        <taxon>Cyanobacteriota</taxon>
        <taxon>Cyanophyceae</taxon>
        <taxon>Desertifilales</taxon>
        <taxon>Desertifilaceae</taxon>
        <taxon>Roseofilum</taxon>
        <taxon>Roseofilum acuticapitatum</taxon>
    </lineage>
</organism>
<feature type="domain" description="Transposase IS200-like" evidence="1">
    <location>
        <begin position="9"/>
        <end position="137"/>
    </location>
</feature>
<dbReference type="Proteomes" id="UP001235303">
    <property type="component" value="Unassembled WGS sequence"/>
</dbReference>
<keyword evidence="3" id="KW-1185">Reference proteome</keyword>
<dbReference type="PANTHER" id="PTHR36966">
    <property type="entry name" value="REP-ASSOCIATED TYROSINE TRANSPOSASE"/>
    <property type="match status" value="1"/>
</dbReference>
<dbReference type="NCBIfam" id="NF047646">
    <property type="entry name" value="REP_Tyr_transpos"/>
    <property type="match status" value="1"/>
</dbReference>
<evidence type="ECO:0000259" key="1">
    <source>
        <dbReference type="SMART" id="SM01321"/>
    </source>
</evidence>